<evidence type="ECO:0000256" key="5">
    <source>
        <dbReference type="SAM" id="Phobius"/>
    </source>
</evidence>
<evidence type="ECO:0000256" key="4">
    <source>
        <dbReference type="ARBA" id="ARBA00023136"/>
    </source>
</evidence>
<organism evidence="7">
    <name type="scientific">marine metagenome</name>
    <dbReference type="NCBI Taxonomy" id="408172"/>
    <lineage>
        <taxon>unclassified sequences</taxon>
        <taxon>metagenomes</taxon>
        <taxon>ecological metagenomes</taxon>
    </lineage>
</organism>
<protein>
    <recommendedName>
        <fullName evidence="6">Membrane transport protein MMPL domain-containing protein</fullName>
    </recommendedName>
</protein>
<sequence length="312" mass="34636">VDSTHNPFLRFPVATIGVMVVACVLSLFFSSVEVDSEMDDLLSGDQRNQESYEAARKILGETVPIVVSLDCGQVYSPSGIQLISRLTHALGTVSGATSTYTNVYSGLTNTYTMTNVNSLVTATLPVRKGFSLEWQNILPPNLDDQGLKELRRWSQEHPFARNILVSEDGKHTMIQANYIRPLDTPEEQARFQADISGALEPFRKEGHSARAIGLPLIEHEIRTSINEDIRRFVPVALVVLLVVLIVTFWSAPRLVAYVLANQIMGIVLLPTLYQLTGLHLNIFTILLFPLLSGVHLAMLTHVATAFQRAWLE</sequence>
<dbReference type="Pfam" id="PF03176">
    <property type="entry name" value="MMPL"/>
    <property type="match status" value="1"/>
</dbReference>
<gene>
    <name evidence="7" type="ORF">METZ01_LOCUS254177</name>
</gene>
<keyword evidence="4 5" id="KW-0472">Membrane</keyword>
<feature type="transmembrane region" description="Helical" evidence="5">
    <location>
        <begin position="285"/>
        <end position="306"/>
    </location>
</feature>
<feature type="transmembrane region" description="Helical" evidence="5">
    <location>
        <begin position="255"/>
        <end position="273"/>
    </location>
</feature>
<dbReference type="EMBL" id="UINC01068584">
    <property type="protein sequence ID" value="SVC01323.1"/>
    <property type="molecule type" value="Genomic_DNA"/>
</dbReference>
<evidence type="ECO:0000259" key="6">
    <source>
        <dbReference type="Pfam" id="PF03176"/>
    </source>
</evidence>
<evidence type="ECO:0000256" key="3">
    <source>
        <dbReference type="ARBA" id="ARBA00022989"/>
    </source>
</evidence>
<evidence type="ECO:0000313" key="7">
    <source>
        <dbReference type="EMBL" id="SVC01323.1"/>
    </source>
</evidence>
<feature type="domain" description="Membrane transport protein MMPL" evidence="6">
    <location>
        <begin position="144"/>
        <end position="251"/>
    </location>
</feature>
<accession>A0A382IR34</accession>
<evidence type="ECO:0000256" key="2">
    <source>
        <dbReference type="ARBA" id="ARBA00022692"/>
    </source>
</evidence>
<dbReference type="AlphaFoldDB" id="A0A382IR34"/>
<reference evidence="7" key="1">
    <citation type="submission" date="2018-05" db="EMBL/GenBank/DDBJ databases">
        <authorList>
            <person name="Lanie J.A."/>
            <person name="Ng W.-L."/>
            <person name="Kazmierczak K.M."/>
            <person name="Andrzejewski T.M."/>
            <person name="Davidsen T.M."/>
            <person name="Wayne K.J."/>
            <person name="Tettelin H."/>
            <person name="Glass J.I."/>
            <person name="Rusch D."/>
            <person name="Podicherti R."/>
            <person name="Tsui H.-C.T."/>
            <person name="Winkler M.E."/>
        </authorList>
    </citation>
    <scope>NUCLEOTIDE SEQUENCE</scope>
</reference>
<feature type="non-terminal residue" evidence="7">
    <location>
        <position position="312"/>
    </location>
</feature>
<comment type="subcellular location">
    <subcellularLocation>
        <location evidence="1">Membrane</location>
        <topology evidence="1">Multi-pass membrane protein</topology>
    </subcellularLocation>
</comment>
<feature type="non-terminal residue" evidence="7">
    <location>
        <position position="1"/>
    </location>
</feature>
<dbReference type="InterPro" id="IPR004869">
    <property type="entry name" value="MMPL_dom"/>
</dbReference>
<feature type="transmembrane region" description="Helical" evidence="5">
    <location>
        <begin position="232"/>
        <end position="249"/>
    </location>
</feature>
<feature type="transmembrane region" description="Helical" evidence="5">
    <location>
        <begin position="12"/>
        <end position="32"/>
    </location>
</feature>
<proteinExistence type="predicted"/>
<evidence type="ECO:0000256" key="1">
    <source>
        <dbReference type="ARBA" id="ARBA00004141"/>
    </source>
</evidence>
<keyword evidence="2 5" id="KW-0812">Transmembrane</keyword>
<dbReference type="SUPFAM" id="SSF82866">
    <property type="entry name" value="Multidrug efflux transporter AcrB transmembrane domain"/>
    <property type="match status" value="1"/>
</dbReference>
<dbReference type="GO" id="GO:0016020">
    <property type="term" value="C:membrane"/>
    <property type="evidence" value="ECO:0007669"/>
    <property type="project" value="UniProtKB-SubCell"/>
</dbReference>
<name>A0A382IR34_9ZZZZ</name>
<keyword evidence="3 5" id="KW-1133">Transmembrane helix</keyword>